<evidence type="ECO:0000313" key="2">
    <source>
        <dbReference type="EMBL" id="MBM6923833.1"/>
    </source>
</evidence>
<keyword evidence="1" id="KW-0472">Membrane</keyword>
<sequence>MKRILLLLGLGALFTAFFINIGGVDLLPDWLGSLFFALGVTGLGRRGGESLSTPAMIAWVLFVTEMVSVLLRPEGMFAVGIGVLFVILEVWLYLLVAGILDERFPEAELSIKPISILGVVSVVGYVMTMAFGSGILGVLCLLTGVAMKVWFMVQLAKLSKIVED</sequence>
<dbReference type="EMBL" id="JACSNR010000008">
    <property type="protein sequence ID" value="MBM6923833.1"/>
    <property type="molecule type" value="Genomic_DNA"/>
</dbReference>
<feature type="transmembrane region" description="Helical" evidence="1">
    <location>
        <begin position="51"/>
        <end position="71"/>
    </location>
</feature>
<keyword evidence="3" id="KW-1185">Reference proteome</keyword>
<gene>
    <name evidence="2" type="ORF">H9X81_09060</name>
</gene>
<reference evidence="2 3" key="1">
    <citation type="journal article" date="2021" name="Sci. Rep.">
        <title>The distribution of antibiotic resistance genes in chicken gut microbiota commensals.</title>
        <authorList>
            <person name="Juricova H."/>
            <person name="Matiasovicova J."/>
            <person name="Kubasova T."/>
            <person name="Cejkova D."/>
            <person name="Rychlik I."/>
        </authorList>
    </citation>
    <scope>NUCLEOTIDE SEQUENCE [LARGE SCALE GENOMIC DNA]</scope>
    <source>
        <strain evidence="2 3">An564</strain>
    </source>
</reference>
<evidence type="ECO:0000313" key="3">
    <source>
        <dbReference type="Proteomes" id="UP000724149"/>
    </source>
</evidence>
<protein>
    <recommendedName>
        <fullName evidence="4">Acid-resistance membrane protein</fullName>
    </recommendedName>
</protein>
<keyword evidence="1" id="KW-0812">Transmembrane</keyword>
<evidence type="ECO:0000256" key="1">
    <source>
        <dbReference type="SAM" id="Phobius"/>
    </source>
</evidence>
<name>A0ABS2GQQ9_9FIRM</name>
<feature type="transmembrane region" description="Helical" evidence="1">
    <location>
        <begin position="77"/>
        <end position="97"/>
    </location>
</feature>
<organism evidence="2 3">
    <name type="scientific">Hydrogenoanaerobacterium saccharovorans</name>
    <dbReference type="NCBI Taxonomy" id="474960"/>
    <lineage>
        <taxon>Bacteria</taxon>
        <taxon>Bacillati</taxon>
        <taxon>Bacillota</taxon>
        <taxon>Clostridia</taxon>
        <taxon>Eubacteriales</taxon>
        <taxon>Oscillospiraceae</taxon>
        <taxon>Hydrogenoanaerobacterium</taxon>
    </lineage>
</organism>
<evidence type="ECO:0008006" key="4">
    <source>
        <dbReference type="Google" id="ProtNLM"/>
    </source>
</evidence>
<accession>A0ABS2GQQ9</accession>
<dbReference type="RefSeq" id="WP_204721421.1">
    <property type="nucleotide sequence ID" value="NZ_JACSNR010000008.1"/>
</dbReference>
<keyword evidence="1" id="KW-1133">Transmembrane helix</keyword>
<comment type="caution">
    <text evidence="2">The sequence shown here is derived from an EMBL/GenBank/DDBJ whole genome shotgun (WGS) entry which is preliminary data.</text>
</comment>
<dbReference type="Proteomes" id="UP000724149">
    <property type="component" value="Unassembled WGS sequence"/>
</dbReference>
<proteinExistence type="predicted"/>